<feature type="transmembrane region" description="Helical" evidence="9">
    <location>
        <begin position="55"/>
        <end position="77"/>
    </location>
</feature>
<dbReference type="KEGG" id="parq:DSM112329_04927"/>
<proteinExistence type="inferred from homology"/>
<dbReference type="PROSITE" id="PS51012">
    <property type="entry name" value="ABC_TM2"/>
    <property type="match status" value="1"/>
</dbReference>
<dbReference type="PANTHER" id="PTHR30413:SF8">
    <property type="entry name" value="TRANSPORT PERMEASE PROTEIN"/>
    <property type="match status" value="1"/>
</dbReference>
<keyword evidence="5" id="KW-0997">Cell inner membrane</keyword>
<dbReference type="EMBL" id="CP114014">
    <property type="protein sequence ID" value="XAY08032.1"/>
    <property type="molecule type" value="Genomic_DNA"/>
</dbReference>
<feature type="transmembrane region" description="Helical" evidence="9">
    <location>
        <begin position="264"/>
        <end position="284"/>
    </location>
</feature>
<evidence type="ECO:0000256" key="1">
    <source>
        <dbReference type="ARBA" id="ARBA00004429"/>
    </source>
</evidence>
<evidence type="ECO:0000256" key="2">
    <source>
        <dbReference type="ARBA" id="ARBA00007783"/>
    </source>
</evidence>
<dbReference type="PANTHER" id="PTHR30413">
    <property type="entry name" value="INNER MEMBRANE TRANSPORT PERMEASE"/>
    <property type="match status" value="1"/>
</dbReference>
<dbReference type="Pfam" id="PF01061">
    <property type="entry name" value="ABC2_membrane"/>
    <property type="match status" value="1"/>
</dbReference>
<evidence type="ECO:0000256" key="5">
    <source>
        <dbReference type="ARBA" id="ARBA00022519"/>
    </source>
</evidence>
<keyword evidence="7 9" id="KW-1133">Transmembrane helix</keyword>
<dbReference type="GO" id="GO:0015920">
    <property type="term" value="P:lipopolysaccharide transport"/>
    <property type="evidence" value="ECO:0007669"/>
    <property type="project" value="TreeGrafter"/>
</dbReference>
<keyword evidence="6 9" id="KW-0812">Transmembrane</keyword>
<dbReference type="InterPro" id="IPR013525">
    <property type="entry name" value="ABC2_TM"/>
</dbReference>
<feature type="transmembrane region" description="Helical" evidence="9">
    <location>
        <begin position="168"/>
        <end position="190"/>
    </location>
</feature>
<evidence type="ECO:0000256" key="6">
    <source>
        <dbReference type="ARBA" id="ARBA00022692"/>
    </source>
</evidence>
<evidence type="ECO:0000259" key="10">
    <source>
        <dbReference type="PROSITE" id="PS51012"/>
    </source>
</evidence>
<name>A0AAU7B347_9ACTN</name>
<keyword evidence="8 9" id="KW-0472">Membrane</keyword>
<reference evidence="11" key="1">
    <citation type="submission" date="2022-12" db="EMBL/GenBank/DDBJ databases">
        <title>Paraconexibacter alkalitolerans sp. nov. and Baekduia alba sp. nov., isolated from soil and emended description of the genera Paraconexibacter (Chun et al., 2020) and Baekduia (An et al., 2020).</title>
        <authorList>
            <person name="Vieira S."/>
            <person name="Huber K.J."/>
            <person name="Geppert A."/>
            <person name="Wolf J."/>
            <person name="Neumann-Schaal M."/>
            <person name="Muesken M."/>
            <person name="Overmann J."/>
        </authorList>
    </citation>
    <scope>NUCLEOTIDE SEQUENCE</scope>
    <source>
        <strain evidence="11">AEG42_29</strain>
    </source>
</reference>
<evidence type="ECO:0000256" key="9">
    <source>
        <dbReference type="RuleBase" id="RU361157"/>
    </source>
</evidence>
<evidence type="ECO:0000256" key="7">
    <source>
        <dbReference type="ARBA" id="ARBA00022989"/>
    </source>
</evidence>
<organism evidence="11">
    <name type="scientific">Paraconexibacter sp. AEG42_29</name>
    <dbReference type="NCBI Taxonomy" id="2997339"/>
    <lineage>
        <taxon>Bacteria</taxon>
        <taxon>Bacillati</taxon>
        <taxon>Actinomycetota</taxon>
        <taxon>Thermoleophilia</taxon>
        <taxon>Solirubrobacterales</taxon>
        <taxon>Paraconexibacteraceae</taxon>
        <taxon>Paraconexibacter</taxon>
    </lineage>
</organism>
<feature type="transmembrane region" description="Helical" evidence="9">
    <location>
        <begin position="202"/>
        <end position="221"/>
    </location>
</feature>
<dbReference type="RefSeq" id="WP_354699217.1">
    <property type="nucleotide sequence ID" value="NZ_CP114014.1"/>
</dbReference>
<dbReference type="GO" id="GO:0005886">
    <property type="term" value="C:plasma membrane"/>
    <property type="evidence" value="ECO:0007669"/>
    <property type="project" value="UniProtKB-SubCell"/>
</dbReference>
<comment type="similarity">
    <text evidence="2 9">Belongs to the ABC-2 integral membrane protein family.</text>
</comment>
<evidence type="ECO:0000313" key="11">
    <source>
        <dbReference type="EMBL" id="XAY08032.1"/>
    </source>
</evidence>
<protein>
    <recommendedName>
        <fullName evidence="9">Transport permease protein</fullName>
    </recommendedName>
</protein>
<sequence length="294" mass="33057">MTEMTDTMLKTPPVSEPPVVQIAEPPTRGDEIRRLITLTWTLALSDWKLRFYGSALGLAWTLVRPFALFGVIYIVFTEIAGLDKNVPNYGLYILYALVLFSFFAETTNGCVQALVSRENLLRKMQFNPVVIPLAISVTALLNLGMTLIAVFIFSLATGVYPTWTWLELPVIVAVLFILASGVGMLLSVLYVRYRDVQPIWEVFTQVLFYASAILYVPTLVAERAEDYYRIFLCNPMAAIFTQMRKAMVDGGAPSITRAFEQPEFVLIPLGLIFGIFALGVWFFLRESPRVAENL</sequence>
<dbReference type="GO" id="GO:0140359">
    <property type="term" value="F:ABC-type transporter activity"/>
    <property type="evidence" value="ECO:0007669"/>
    <property type="project" value="InterPro"/>
</dbReference>
<feature type="transmembrane region" description="Helical" evidence="9">
    <location>
        <begin position="129"/>
        <end position="156"/>
    </location>
</feature>
<feature type="transmembrane region" description="Helical" evidence="9">
    <location>
        <begin position="89"/>
        <end position="108"/>
    </location>
</feature>
<dbReference type="AlphaFoldDB" id="A0AAU7B347"/>
<evidence type="ECO:0000256" key="8">
    <source>
        <dbReference type="ARBA" id="ARBA00023136"/>
    </source>
</evidence>
<accession>A0AAU7B347</accession>
<comment type="subcellular location">
    <subcellularLocation>
        <location evidence="1">Cell inner membrane</location>
        <topology evidence="1">Multi-pass membrane protein</topology>
    </subcellularLocation>
    <subcellularLocation>
        <location evidence="9">Cell membrane</location>
        <topology evidence="9">Multi-pass membrane protein</topology>
    </subcellularLocation>
</comment>
<keyword evidence="4 9" id="KW-1003">Cell membrane</keyword>
<keyword evidence="3 9" id="KW-0813">Transport</keyword>
<feature type="domain" description="ABC transmembrane type-2" evidence="10">
    <location>
        <begin position="56"/>
        <end position="286"/>
    </location>
</feature>
<evidence type="ECO:0000256" key="3">
    <source>
        <dbReference type="ARBA" id="ARBA00022448"/>
    </source>
</evidence>
<evidence type="ECO:0000256" key="4">
    <source>
        <dbReference type="ARBA" id="ARBA00022475"/>
    </source>
</evidence>
<gene>
    <name evidence="11" type="ORF">DSM112329_04927</name>
</gene>
<dbReference type="InterPro" id="IPR047817">
    <property type="entry name" value="ABC2_TM_bact-type"/>
</dbReference>